<dbReference type="RefSeq" id="WP_260194439.1">
    <property type="nucleotide sequence ID" value="NZ_JAFFZE010000019.1"/>
</dbReference>
<keyword evidence="1" id="KW-0472">Membrane</keyword>
<proteinExistence type="predicted"/>
<reference evidence="2 3" key="1">
    <citation type="submission" date="2021-02" db="EMBL/GenBank/DDBJ databases">
        <title>Actinophytocola xerophila sp. nov., isolated from soil of cotton cropping field.</title>
        <authorList>
            <person name="Huang R."/>
            <person name="Chen X."/>
            <person name="Ge X."/>
            <person name="Liu W."/>
        </authorList>
    </citation>
    <scope>NUCLEOTIDE SEQUENCE [LARGE SCALE GENOMIC DNA]</scope>
    <source>
        <strain evidence="2 3">S1-96</strain>
    </source>
</reference>
<feature type="transmembrane region" description="Helical" evidence="1">
    <location>
        <begin position="39"/>
        <end position="59"/>
    </location>
</feature>
<name>A0ABT2JFF9_9PSEU</name>
<keyword evidence="1" id="KW-0812">Transmembrane</keyword>
<evidence type="ECO:0000256" key="1">
    <source>
        <dbReference type="SAM" id="Phobius"/>
    </source>
</evidence>
<dbReference type="EMBL" id="JAFFZE010000019">
    <property type="protein sequence ID" value="MCT2586612.1"/>
    <property type="molecule type" value="Genomic_DNA"/>
</dbReference>
<sequence length="267" mass="27877">MSDETQALRALADAPLPPATTTVEDVIRRGRRRAFVHRAGAVAAVVAVVTGIGVGTALLTAPTQEVETATAPPPETPIDGWIWVEVTPPCTPKGSSGRSADQPLPTPEEAQTLLLDAIDTVDGGERAYVSSALEKPAIGHVKVAVSMGEARGSVQLRVTHYSGTPTQQADDDASVYDNCAGPSRTVLADGTVLQLYPPDRTDSKRPLQHLRVYRPGGRLYVVTSAGSTEFRTVESPGGGVRAEVGSGRLPLTVDELASVGRELAAVG</sequence>
<keyword evidence="1" id="KW-1133">Transmembrane helix</keyword>
<accession>A0ABT2JFF9</accession>
<comment type="caution">
    <text evidence="2">The sequence shown here is derived from an EMBL/GenBank/DDBJ whole genome shotgun (WGS) entry which is preliminary data.</text>
</comment>
<evidence type="ECO:0000313" key="2">
    <source>
        <dbReference type="EMBL" id="MCT2586612.1"/>
    </source>
</evidence>
<evidence type="ECO:0000313" key="3">
    <source>
        <dbReference type="Proteomes" id="UP001156441"/>
    </source>
</evidence>
<keyword evidence="3" id="KW-1185">Reference proteome</keyword>
<dbReference type="Proteomes" id="UP001156441">
    <property type="component" value="Unassembled WGS sequence"/>
</dbReference>
<protein>
    <submittedName>
        <fullName evidence="2">Uncharacterized protein</fullName>
    </submittedName>
</protein>
<organism evidence="2 3">
    <name type="scientific">Actinophytocola gossypii</name>
    <dbReference type="NCBI Taxonomy" id="2812003"/>
    <lineage>
        <taxon>Bacteria</taxon>
        <taxon>Bacillati</taxon>
        <taxon>Actinomycetota</taxon>
        <taxon>Actinomycetes</taxon>
        <taxon>Pseudonocardiales</taxon>
        <taxon>Pseudonocardiaceae</taxon>
    </lineage>
</organism>
<gene>
    <name evidence="2" type="ORF">JT362_26170</name>
</gene>